<protein>
    <submittedName>
        <fullName evidence="7">ABC transporter permease</fullName>
    </submittedName>
</protein>
<evidence type="ECO:0000256" key="4">
    <source>
        <dbReference type="ARBA" id="ARBA00023136"/>
    </source>
</evidence>
<reference evidence="7 8" key="1">
    <citation type="submission" date="2019-12" db="EMBL/GenBank/DDBJ databases">
        <title>Microbes associate with the intestines of laboratory mice.</title>
        <authorList>
            <person name="Navarre W."/>
            <person name="Wong E."/>
        </authorList>
    </citation>
    <scope>NUCLEOTIDE SEQUENCE [LARGE SCALE GENOMIC DNA]</scope>
    <source>
        <strain evidence="7 8">NM66_B29</strain>
    </source>
</reference>
<dbReference type="InterPro" id="IPR013525">
    <property type="entry name" value="ABC2_TM"/>
</dbReference>
<dbReference type="PANTHER" id="PTHR43077:SF10">
    <property type="entry name" value="TRANSPORT PERMEASE PROTEIN"/>
    <property type="match status" value="1"/>
</dbReference>
<feature type="transmembrane region" description="Helical" evidence="5">
    <location>
        <begin position="602"/>
        <end position="624"/>
    </location>
</feature>
<evidence type="ECO:0000313" key="7">
    <source>
        <dbReference type="EMBL" id="MVX62032.1"/>
    </source>
</evidence>
<dbReference type="NCBIfam" id="TIGR03061">
    <property type="entry name" value="pip_yhgE_Nterm"/>
    <property type="match status" value="1"/>
</dbReference>
<feature type="transmembrane region" description="Helical" evidence="5">
    <location>
        <begin position="573"/>
        <end position="596"/>
    </location>
</feature>
<feature type="domain" description="ABC-2 type transporter transmembrane" evidence="6">
    <location>
        <begin position="28"/>
        <end position="163"/>
    </location>
</feature>
<sequence>MSNVIRLAQADLARLRANVMSIIIAVGLIIVPSLFAWYNIIACWNVFDNTGNLTVAVANTDEGYKSDLVPLRVNVGDQVVSALRANDQIDWVFTDEADAIDGARSGRYYAAVVIPPSFSRDMLTFYTAHVQHADIIYYTNEKKSAIAPKITDKGADSVSYQINAVFAETLSEVSLSLAESVSSFAENEDWDGRIAVVADHVREMADAFDDAARVLSLYSTLAQACQDLAQDSSALATAAADAVDTTLAAATSRTDAVPGTVDALTDSAAALSDALADSAAGFDGVSRSVDDLFDVASRDVDGAVGDLRNQATTLEKQGALYRDAASSLQGLVPSLPPEVQPQANAVVSRLNTVAGQADAMASSLRGAADKLERGAGDISAEREAAKAQAAEARQSIQALRDEYDANVRPGLATLAEDARATATSMGTITENLQGVGGDLSASAGSAATVMGDAATKITETTDKLHEVAADLRAMAVDIDAALASGNREALRDVLGADVSVLSRALAAPVALDRVPVFPVENFGSAMAPLYTTLALFIGSLLILVVIKPRPSVREIEAAGLTAPKPRQLFFGRFGVMAALSLAQTTVMALGNLLFLHVQVANVAQFMVCFWGAGLVFTFIIYALVVSFANLGKAIAVLLLIIQVTGCGGSFPLQLLPGFIQALSPWLPATHVVNAMRTAMMGGAASDFWLQMGQLALFLIPAALLGLVLRKPLEKFMEWYVEQVESSKLVG</sequence>
<dbReference type="Gene3D" id="3.40.1710.10">
    <property type="entry name" value="abc type-2 transporter like domain"/>
    <property type="match status" value="1"/>
</dbReference>
<dbReference type="InterPro" id="IPR017501">
    <property type="entry name" value="Phage_infect_YhgE_C"/>
</dbReference>
<dbReference type="Proteomes" id="UP000463388">
    <property type="component" value="Unassembled WGS sequence"/>
</dbReference>
<feature type="transmembrane region" description="Helical" evidence="5">
    <location>
        <begin position="21"/>
        <end position="40"/>
    </location>
</feature>
<dbReference type="RefSeq" id="WP_160347478.1">
    <property type="nucleotide sequence ID" value="NZ_WSRR01000048.1"/>
</dbReference>
<comment type="subcellular location">
    <subcellularLocation>
        <location evidence="1">Membrane</location>
        <topology evidence="1">Multi-pass membrane protein</topology>
    </subcellularLocation>
</comment>
<keyword evidence="4 5" id="KW-0472">Membrane</keyword>
<dbReference type="NCBIfam" id="TIGR03062">
    <property type="entry name" value="pip_yhgE_Cterm"/>
    <property type="match status" value="1"/>
</dbReference>
<proteinExistence type="predicted"/>
<dbReference type="GO" id="GO:0140359">
    <property type="term" value="F:ABC-type transporter activity"/>
    <property type="evidence" value="ECO:0007669"/>
    <property type="project" value="InterPro"/>
</dbReference>
<gene>
    <name evidence="7" type="ORF">GKZ27_11325</name>
</gene>
<feature type="transmembrane region" description="Helical" evidence="5">
    <location>
        <begin position="636"/>
        <end position="659"/>
    </location>
</feature>
<comment type="caution">
    <text evidence="7">The sequence shown here is derived from an EMBL/GenBank/DDBJ whole genome shotgun (WGS) entry which is preliminary data.</text>
</comment>
<feature type="transmembrane region" description="Helical" evidence="5">
    <location>
        <begin position="527"/>
        <end position="546"/>
    </location>
</feature>
<dbReference type="GO" id="GO:0016020">
    <property type="term" value="C:membrane"/>
    <property type="evidence" value="ECO:0007669"/>
    <property type="project" value="UniProtKB-SubCell"/>
</dbReference>
<evidence type="ECO:0000313" key="8">
    <source>
        <dbReference type="Proteomes" id="UP000463388"/>
    </source>
</evidence>
<organism evidence="7 8">
    <name type="scientific">Adlercreutzia mucosicola</name>
    <dbReference type="NCBI Taxonomy" id="580026"/>
    <lineage>
        <taxon>Bacteria</taxon>
        <taxon>Bacillati</taxon>
        <taxon>Actinomycetota</taxon>
        <taxon>Coriobacteriia</taxon>
        <taxon>Eggerthellales</taxon>
        <taxon>Eggerthellaceae</taxon>
        <taxon>Adlercreutzia</taxon>
    </lineage>
</organism>
<evidence type="ECO:0000256" key="1">
    <source>
        <dbReference type="ARBA" id="ARBA00004141"/>
    </source>
</evidence>
<evidence type="ECO:0000256" key="5">
    <source>
        <dbReference type="SAM" id="Phobius"/>
    </source>
</evidence>
<name>A0A6N8JQY3_9ACTN</name>
<keyword evidence="8" id="KW-1185">Reference proteome</keyword>
<dbReference type="PANTHER" id="PTHR43077">
    <property type="entry name" value="TRANSPORT PERMEASE YVFS-RELATED"/>
    <property type="match status" value="1"/>
</dbReference>
<dbReference type="Pfam" id="PF12698">
    <property type="entry name" value="ABC2_membrane_3"/>
    <property type="match status" value="2"/>
</dbReference>
<keyword evidence="2 5" id="KW-0812">Transmembrane</keyword>
<dbReference type="EMBL" id="WSRR01000048">
    <property type="protein sequence ID" value="MVX62032.1"/>
    <property type="molecule type" value="Genomic_DNA"/>
</dbReference>
<evidence type="ECO:0000256" key="2">
    <source>
        <dbReference type="ARBA" id="ARBA00022692"/>
    </source>
</evidence>
<feature type="transmembrane region" description="Helical" evidence="5">
    <location>
        <begin position="687"/>
        <end position="708"/>
    </location>
</feature>
<evidence type="ECO:0000259" key="6">
    <source>
        <dbReference type="Pfam" id="PF12698"/>
    </source>
</evidence>
<dbReference type="OrthoDB" id="9811483at2"/>
<accession>A0A6N8JQY3</accession>
<dbReference type="AlphaFoldDB" id="A0A6N8JQY3"/>
<evidence type="ECO:0000256" key="3">
    <source>
        <dbReference type="ARBA" id="ARBA00022989"/>
    </source>
</evidence>
<dbReference type="InterPro" id="IPR017500">
    <property type="entry name" value="Phage_infect_YhgE_N"/>
</dbReference>
<feature type="domain" description="ABC-2 type transporter transmembrane" evidence="6">
    <location>
        <begin position="505"/>
        <end position="705"/>
    </location>
</feature>
<dbReference type="InterPro" id="IPR051328">
    <property type="entry name" value="T7SS_ABC-Transporter"/>
</dbReference>
<keyword evidence="3 5" id="KW-1133">Transmembrane helix</keyword>